<accession>A0A1D9FXU6</accession>
<dbReference type="GO" id="GO:0004190">
    <property type="term" value="F:aspartic-type endopeptidase activity"/>
    <property type="evidence" value="ECO:0007669"/>
    <property type="project" value="InterPro"/>
</dbReference>
<proteinExistence type="predicted"/>
<sequence length="178" mass="18980">MKPYLPIQLLTTLFVITTSTLTPAVSKAQIDLPCFMRDANGNLIDLGKLCGISKPNNSGVITIPIKRRVYNTPVIDVTFNGKRTFEMVVDTGASVVTITPKMAKALALKPEGTATMDTANGTVDVPLGRLASAAAGGIVANNLLVAVSPSLSIGLLGHNFYQDYDLTIKQDVIELHLR</sequence>
<dbReference type="InterPro" id="IPR034122">
    <property type="entry name" value="Retropepsin-like_bacterial"/>
</dbReference>
<dbReference type="SUPFAM" id="SSF50630">
    <property type="entry name" value="Acid proteases"/>
    <property type="match status" value="1"/>
</dbReference>
<dbReference type="CDD" id="cd05483">
    <property type="entry name" value="retropepsin_like_bacteria"/>
    <property type="match status" value="1"/>
</dbReference>
<dbReference type="PROSITE" id="PS00141">
    <property type="entry name" value="ASP_PROTEASE"/>
    <property type="match status" value="1"/>
</dbReference>
<dbReference type="Gene3D" id="2.40.70.10">
    <property type="entry name" value="Acid Proteases"/>
    <property type="match status" value="1"/>
</dbReference>
<evidence type="ECO:0000313" key="1">
    <source>
        <dbReference type="EMBL" id="AOY80192.2"/>
    </source>
</evidence>
<reference evidence="1" key="2">
    <citation type="submission" date="2022-10" db="EMBL/GenBank/DDBJ databases">
        <authorList>
            <person name="Ngo T.-E."/>
        </authorList>
    </citation>
    <scope>NUCLEOTIDE SEQUENCE</scope>
    <source>
        <strain evidence="1">JHB</strain>
    </source>
</reference>
<dbReference type="Pfam" id="PF13975">
    <property type="entry name" value="gag-asp_proteas"/>
    <property type="match status" value="1"/>
</dbReference>
<protein>
    <submittedName>
        <fullName evidence="1">Retropepsin-like aspartic protease</fullName>
    </submittedName>
</protein>
<dbReference type="AlphaFoldDB" id="A0A1D9FXU6"/>
<dbReference type="Proteomes" id="UP000176944">
    <property type="component" value="Chromosome"/>
</dbReference>
<dbReference type="InterPro" id="IPR021109">
    <property type="entry name" value="Peptidase_aspartic_dom_sf"/>
</dbReference>
<dbReference type="InterPro" id="IPR001969">
    <property type="entry name" value="Aspartic_peptidase_AS"/>
</dbReference>
<keyword evidence="1" id="KW-0378">Hydrolase</keyword>
<name>A0A1D9FXU6_MOOP1</name>
<dbReference type="GO" id="GO:0006508">
    <property type="term" value="P:proteolysis"/>
    <property type="evidence" value="ECO:0007669"/>
    <property type="project" value="UniProtKB-KW"/>
</dbReference>
<reference evidence="1" key="1">
    <citation type="journal article" date="2017" name="Proc. Natl. Acad. Sci. U.S.A.">
        <title>Comparative genomics uncovers the prolific and distinctive metabolic potential of the cyanobacterial genus Moorea.</title>
        <authorList>
            <person name="Leao T."/>
            <person name="Castelao G."/>
            <person name="Korobeynikov A."/>
            <person name="Monroe E.A."/>
            <person name="Podell S."/>
            <person name="Glukhov E."/>
            <person name="Allen E.E."/>
            <person name="Gerwick W.H."/>
            <person name="Gerwick L."/>
        </authorList>
    </citation>
    <scope>NUCLEOTIDE SEQUENCE</scope>
    <source>
        <strain evidence="1">JHB</strain>
    </source>
</reference>
<organism evidence="1">
    <name type="scientific">Moorena producens (strain JHB)</name>
    <dbReference type="NCBI Taxonomy" id="1454205"/>
    <lineage>
        <taxon>Bacteria</taxon>
        <taxon>Bacillati</taxon>
        <taxon>Cyanobacteriota</taxon>
        <taxon>Cyanophyceae</taxon>
        <taxon>Coleofasciculales</taxon>
        <taxon>Coleofasciculaceae</taxon>
        <taxon>Moorena</taxon>
    </lineage>
</organism>
<keyword evidence="1" id="KW-0645">Protease</keyword>
<gene>
    <name evidence="1" type="ORF">BJP36_09930</name>
</gene>
<dbReference type="EMBL" id="CP017708">
    <property type="protein sequence ID" value="AOY80192.2"/>
    <property type="molecule type" value="Genomic_DNA"/>
</dbReference>